<reference evidence="6" key="2">
    <citation type="submission" date="2019-12" db="EMBL/GenBank/DDBJ databases">
        <authorList>
            <consortium name="NCBI Pathogen Detection Project"/>
        </authorList>
    </citation>
    <scope>NUCLEOTIDE SEQUENCE</scope>
    <source>
        <strain evidence="6">EC00751</strain>
    </source>
</reference>
<evidence type="ECO:0000256" key="3">
    <source>
        <dbReference type="ARBA" id="ARBA00022989"/>
    </source>
</evidence>
<organism evidence="6">
    <name type="scientific">Escherichia coli</name>
    <dbReference type="NCBI Taxonomy" id="562"/>
    <lineage>
        <taxon>Bacteria</taxon>
        <taxon>Pseudomonadati</taxon>
        <taxon>Pseudomonadota</taxon>
        <taxon>Gammaproteobacteria</taxon>
        <taxon>Enterobacterales</taxon>
        <taxon>Enterobacteriaceae</taxon>
        <taxon>Escherichia</taxon>
    </lineage>
</organism>
<proteinExistence type="predicted"/>
<dbReference type="AlphaFoldDB" id="A0A779QH73"/>
<evidence type="ECO:0008006" key="7">
    <source>
        <dbReference type="Google" id="ProtNLM"/>
    </source>
</evidence>
<dbReference type="Pfam" id="PF05101">
    <property type="entry name" value="VirB3"/>
    <property type="match status" value="1"/>
</dbReference>
<comment type="subcellular location">
    <subcellularLocation>
        <location evidence="1">Membrane</location>
    </subcellularLocation>
</comment>
<protein>
    <recommendedName>
        <fullName evidence="7">Conjugal transfer protein</fullName>
    </recommendedName>
</protein>
<dbReference type="EMBL" id="DABBID010000047">
    <property type="protein sequence ID" value="HAH4309121.1"/>
    <property type="molecule type" value="Genomic_DNA"/>
</dbReference>
<feature type="transmembrane region" description="Helical" evidence="5">
    <location>
        <begin position="44"/>
        <end position="61"/>
    </location>
</feature>
<comment type="caution">
    <text evidence="6">The sequence shown here is derived from an EMBL/GenBank/DDBJ whole genome shotgun (WGS) entry which is preliminary data.</text>
</comment>
<evidence type="ECO:0000313" key="6">
    <source>
        <dbReference type="EMBL" id="HAH4309121.1"/>
    </source>
</evidence>
<reference evidence="6" key="1">
    <citation type="journal article" date="2018" name="Genome Biol.">
        <title>SKESA: strategic k-mer extension for scrupulous assemblies.</title>
        <authorList>
            <person name="Souvorov A."/>
            <person name="Agarwala R."/>
            <person name="Lipman D.J."/>
        </authorList>
    </citation>
    <scope>NUCLEOTIDE SEQUENCE</scope>
    <source>
        <strain evidence="6">EC00751</strain>
    </source>
</reference>
<evidence type="ECO:0000256" key="4">
    <source>
        <dbReference type="ARBA" id="ARBA00023136"/>
    </source>
</evidence>
<accession>A0A779QH73</accession>
<keyword evidence="2 5" id="KW-0812">Transmembrane</keyword>
<feature type="transmembrane region" description="Helical" evidence="5">
    <location>
        <begin position="21"/>
        <end position="38"/>
    </location>
</feature>
<keyword evidence="4 5" id="KW-0472">Membrane</keyword>
<dbReference type="InterPro" id="IPR007792">
    <property type="entry name" value="T4SS_VirB3/TrbD/AvhB"/>
</dbReference>
<gene>
    <name evidence="6" type="ORF">GRC96_22925</name>
</gene>
<evidence type="ECO:0000256" key="5">
    <source>
        <dbReference type="SAM" id="Phobius"/>
    </source>
</evidence>
<dbReference type="GO" id="GO:0016020">
    <property type="term" value="C:membrane"/>
    <property type="evidence" value="ECO:0007669"/>
    <property type="project" value="UniProtKB-SubCell"/>
</dbReference>
<evidence type="ECO:0000256" key="2">
    <source>
        <dbReference type="ARBA" id="ARBA00022692"/>
    </source>
</evidence>
<dbReference type="RefSeq" id="WP_077717708.1">
    <property type="nucleotide sequence ID" value="NZ_BGLD01000055.1"/>
</dbReference>
<sequence>MASGKDVLFAGATRPSLVRGVTYEAIIFCIATTGVIFLAANSIWLLPLYVPLHGACYLICLKDPRFFRLISLWFATKCRSIGWRYWGAATASPLVSTRKRRKMPE</sequence>
<name>A0A779QH73_ECOLX</name>
<keyword evidence="3 5" id="KW-1133">Transmembrane helix</keyword>
<evidence type="ECO:0000256" key="1">
    <source>
        <dbReference type="ARBA" id="ARBA00004370"/>
    </source>
</evidence>